<feature type="transmembrane region" description="Helical" evidence="1">
    <location>
        <begin position="35"/>
        <end position="56"/>
    </location>
</feature>
<keyword evidence="1" id="KW-0812">Transmembrane</keyword>
<proteinExistence type="predicted"/>
<keyword evidence="1" id="KW-0472">Membrane</keyword>
<accession>A0A0K0PRW5</accession>
<dbReference type="AlphaFoldDB" id="A0A0K0PRW5"/>
<name>A0A0K0PRW5_STAEP</name>
<keyword evidence="2" id="KW-0614">Plasmid</keyword>
<feature type="transmembrane region" description="Helical" evidence="1">
    <location>
        <begin position="7"/>
        <end position="29"/>
    </location>
</feature>
<protein>
    <submittedName>
        <fullName evidence="2">NukH</fullName>
    </submittedName>
</protein>
<evidence type="ECO:0000256" key="1">
    <source>
        <dbReference type="SAM" id="Phobius"/>
    </source>
</evidence>
<reference evidence="2" key="1">
    <citation type="submission" date="2015-01" db="EMBL/GenBank/DDBJ databases">
        <title>An abundance of antimicrobial substances governs microbial competition in the human nasal microbiota.</title>
        <authorList>
            <person name="Janek D."/>
            <person name="Krismer B."/>
            <person name="Peschel A."/>
        </authorList>
    </citation>
    <scope>NUCLEOTIDE SEQUENCE</scope>
    <source>
        <strain evidence="2">IVK45</strain>
        <plasmid evidence="2">pIVK45</plasmid>
    </source>
</reference>
<organism evidence="2">
    <name type="scientific">Staphylococcus epidermidis</name>
    <dbReference type="NCBI Taxonomy" id="1282"/>
    <lineage>
        <taxon>Bacteria</taxon>
        <taxon>Bacillati</taxon>
        <taxon>Bacillota</taxon>
        <taxon>Bacilli</taxon>
        <taxon>Bacillales</taxon>
        <taxon>Staphylococcaceae</taxon>
        <taxon>Staphylococcus</taxon>
    </lineage>
</organism>
<gene>
    <name evidence="2" type="primary">nukH</name>
</gene>
<sequence length="92" mass="10669">MKKKDYTFLIISIIPLISLLMQLMKLSLINNYQSFFSILNFLCIATTIIYSITLFFSKKKKNILQKTVLSLSVIYILIFLIIIIGVIANYIQ</sequence>
<evidence type="ECO:0000313" key="2">
    <source>
        <dbReference type="EMBL" id="AKQ51584.1"/>
    </source>
</evidence>
<geneLocation type="plasmid" evidence="2">
    <name>pIVK45</name>
</geneLocation>
<feature type="transmembrane region" description="Helical" evidence="1">
    <location>
        <begin position="68"/>
        <end position="91"/>
    </location>
</feature>
<dbReference type="EMBL" id="KP702950">
    <property type="protein sequence ID" value="AKQ51584.1"/>
    <property type="molecule type" value="Genomic_DNA"/>
</dbReference>
<keyword evidence="1" id="KW-1133">Transmembrane helix</keyword>